<comment type="caution">
    <text evidence="8">The sequence shown here is derived from an EMBL/GenBank/DDBJ whole genome shotgun (WGS) entry which is preliminary data.</text>
</comment>
<dbReference type="Proteomes" id="UP000437131">
    <property type="component" value="Unassembled WGS sequence"/>
</dbReference>
<keyword evidence="3 6" id="KW-0605">Phycobilisome</keyword>
<reference evidence="8 9" key="1">
    <citation type="submission" date="2019-11" db="EMBL/GenBank/DDBJ databases">
        <title>Isolation of a new High Light Tolerant Cyanobacteria.</title>
        <authorList>
            <person name="Dobson Z."/>
            <person name="Vaughn N."/>
            <person name="Vaughn M."/>
            <person name="Fromme P."/>
            <person name="Mazor Y."/>
        </authorList>
    </citation>
    <scope>NUCLEOTIDE SEQUENCE [LARGE SCALE GENOMIC DNA]</scope>
    <source>
        <strain evidence="8 9">0216</strain>
    </source>
</reference>
<keyword evidence="4" id="KW-0793">Thylakoid</keyword>
<evidence type="ECO:0000313" key="8">
    <source>
        <dbReference type="EMBL" id="MTF40371.1"/>
    </source>
</evidence>
<comment type="subcellular location">
    <subcellularLocation>
        <location evidence="1">Cellular thylakoid membrane</location>
        <topology evidence="1">Peripheral membrane protein</topology>
        <orientation evidence="1">Cytoplasmic side</orientation>
    </subcellularLocation>
</comment>
<dbReference type="PROSITE" id="PS51441">
    <property type="entry name" value="CPCD_LIKE"/>
    <property type="match status" value="1"/>
</dbReference>
<dbReference type="AlphaFoldDB" id="A0A844GZF3"/>
<evidence type="ECO:0000256" key="5">
    <source>
        <dbReference type="ARBA" id="ARBA00023136"/>
    </source>
</evidence>
<proteinExistence type="predicted"/>
<gene>
    <name evidence="8" type="ORF">GGC33_15745</name>
</gene>
<dbReference type="Pfam" id="PF01383">
    <property type="entry name" value="CpcD"/>
    <property type="match status" value="1"/>
</dbReference>
<organism evidence="8 9">
    <name type="scientific">Cyanobacterium aponinum 0216</name>
    <dbReference type="NCBI Taxonomy" id="2676140"/>
    <lineage>
        <taxon>Bacteria</taxon>
        <taxon>Bacillati</taxon>
        <taxon>Cyanobacteriota</taxon>
        <taxon>Cyanophyceae</taxon>
        <taxon>Oscillatoriophycideae</taxon>
        <taxon>Chroococcales</taxon>
        <taxon>Geminocystaceae</taxon>
        <taxon>Cyanobacterium</taxon>
    </lineage>
</organism>
<dbReference type="GO" id="GO:0031676">
    <property type="term" value="C:plasma membrane-derived thylakoid membrane"/>
    <property type="evidence" value="ECO:0007669"/>
    <property type="project" value="UniProtKB-SubCell"/>
</dbReference>
<keyword evidence="5" id="KW-0472">Membrane</keyword>
<evidence type="ECO:0000256" key="4">
    <source>
        <dbReference type="ARBA" id="ARBA00023078"/>
    </source>
</evidence>
<dbReference type="EMBL" id="WMIA01000026">
    <property type="protein sequence ID" value="MTF40371.1"/>
    <property type="molecule type" value="Genomic_DNA"/>
</dbReference>
<dbReference type="GO" id="GO:0030089">
    <property type="term" value="C:phycobilisome"/>
    <property type="evidence" value="ECO:0007669"/>
    <property type="project" value="UniProtKB-UniRule"/>
</dbReference>
<dbReference type="InterPro" id="IPR008213">
    <property type="entry name" value="CpcD-like_dom"/>
</dbReference>
<dbReference type="RefSeq" id="WP_015219930.1">
    <property type="nucleotide sequence ID" value="NZ_WMIA01000026.1"/>
</dbReference>
<keyword evidence="2" id="KW-0042">Antenna complex</keyword>
<protein>
    <submittedName>
        <fullName evidence="8">Photosystem I reaction center subunit XII</fullName>
    </submittedName>
</protein>
<dbReference type="SMART" id="SM01094">
    <property type="entry name" value="CpcD"/>
    <property type="match status" value="1"/>
</dbReference>
<evidence type="ECO:0000256" key="3">
    <source>
        <dbReference type="ARBA" id="ARBA00022738"/>
    </source>
</evidence>
<sequence>MLSTLVSGSSYSPAKNRVFVYEVTGLKQSGENDKNNYAFRKSGSVFIQVPYARMNEEMQRINRMGGKIINISPLVISEGGSGDSEE</sequence>
<evidence type="ECO:0000256" key="1">
    <source>
        <dbReference type="ARBA" id="ARBA00004445"/>
    </source>
</evidence>
<evidence type="ECO:0000256" key="2">
    <source>
        <dbReference type="ARBA" id="ARBA00022549"/>
    </source>
</evidence>
<evidence type="ECO:0000313" key="9">
    <source>
        <dbReference type="Proteomes" id="UP000437131"/>
    </source>
</evidence>
<evidence type="ECO:0000256" key="6">
    <source>
        <dbReference type="PROSITE-ProRule" id="PRU00771"/>
    </source>
</evidence>
<name>A0A844GZF3_9CHRO</name>
<accession>A0A844GZF3</accession>
<evidence type="ECO:0000259" key="7">
    <source>
        <dbReference type="PROSITE" id="PS51441"/>
    </source>
</evidence>
<feature type="domain" description="CpcD-like" evidence="7">
    <location>
        <begin position="16"/>
        <end position="74"/>
    </location>
</feature>